<keyword evidence="1" id="KW-0472">Membrane</keyword>
<reference evidence="2 3" key="1">
    <citation type="submission" date="2014-02" db="EMBL/GenBank/DDBJ databases">
        <authorList>
            <person name="Sibley D."/>
            <person name="Venepally P."/>
            <person name="Karamycheva S."/>
            <person name="Hadjithomas M."/>
            <person name="Khan A."/>
            <person name="Brunk B."/>
            <person name="Roos D."/>
            <person name="Caler E."/>
            <person name="Lorenzi H."/>
        </authorList>
    </citation>
    <scope>NUCLEOTIDE SEQUENCE [LARGE SCALE GENOMIC DNA]</scope>
    <source>
        <strain evidence="2 3">GAB2-2007-GAL-DOM2</strain>
    </source>
</reference>
<dbReference type="EMBL" id="AHZU02001137">
    <property type="protein sequence ID" value="KFG35920.1"/>
    <property type="molecule type" value="Genomic_DNA"/>
</dbReference>
<feature type="transmembrane region" description="Helical" evidence="1">
    <location>
        <begin position="38"/>
        <end position="56"/>
    </location>
</feature>
<dbReference type="Proteomes" id="UP000028837">
    <property type="component" value="Unassembled WGS sequence"/>
</dbReference>
<sequence>MSATVTWKPILQNSESLQAPIQEVVICRFPKKRTSKRGIVFAIYMCFLLLRCRQILLSSELQAWAAPGGGSLSNEQQQRGVRVSRNSLHWVNFTKAPTRQSGTQIASHISTKVHV</sequence>
<name>A0A086JUV2_TOXGO</name>
<keyword evidence="1 2" id="KW-0812">Transmembrane</keyword>
<keyword evidence="1" id="KW-1133">Transmembrane helix</keyword>
<dbReference type="AlphaFoldDB" id="A0A086JUV2"/>
<evidence type="ECO:0000313" key="2">
    <source>
        <dbReference type="EMBL" id="KFG35920.1"/>
    </source>
</evidence>
<gene>
    <name evidence="2" type="ORF">TGDOM2_214295</name>
</gene>
<protein>
    <submittedName>
        <fullName evidence="2">Putative transmembrane protein</fullName>
    </submittedName>
</protein>
<evidence type="ECO:0000256" key="1">
    <source>
        <dbReference type="SAM" id="Phobius"/>
    </source>
</evidence>
<accession>A0A086JUV2</accession>
<organism evidence="2 3">
    <name type="scientific">Toxoplasma gondii GAB2-2007-GAL-DOM2</name>
    <dbReference type="NCBI Taxonomy" id="1130820"/>
    <lineage>
        <taxon>Eukaryota</taxon>
        <taxon>Sar</taxon>
        <taxon>Alveolata</taxon>
        <taxon>Apicomplexa</taxon>
        <taxon>Conoidasida</taxon>
        <taxon>Coccidia</taxon>
        <taxon>Eucoccidiorida</taxon>
        <taxon>Eimeriorina</taxon>
        <taxon>Sarcocystidae</taxon>
        <taxon>Toxoplasma</taxon>
    </lineage>
</organism>
<dbReference type="VEuPathDB" id="ToxoDB:TGDOM2_214295"/>
<comment type="caution">
    <text evidence="2">The sequence shown here is derived from an EMBL/GenBank/DDBJ whole genome shotgun (WGS) entry which is preliminary data.</text>
</comment>
<evidence type="ECO:0000313" key="3">
    <source>
        <dbReference type="Proteomes" id="UP000028837"/>
    </source>
</evidence>
<proteinExistence type="predicted"/>